<keyword evidence="1 2" id="KW-0413">Isomerase</keyword>
<dbReference type="PIRSF" id="PIRSF036628">
    <property type="entry name" value="IolB"/>
    <property type="match status" value="1"/>
</dbReference>
<protein>
    <submittedName>
        <fullName evidence="2">5-deoxy-glucuronate isomerase</fullName>
    </submittedName>
</protein>
<gene>
    <name evidence="2" type="ORF">Aru02nite_58690</name>
</gene>
<dbReference type="GO" id="GO:0008880">
    <property type="term" value="F:glucuronate isomerase activity"/>
    <property type="evidence" value="ECO:0007669"/>
    <property type="project" value="InterPro"/>
</dbReference>
<dbReference type="InterPro" id="IPR024203">
    <property type="entry name" value="Deoxy-glucuronate_isom_IolB"/>
</dbReference>
<dbReference type="PANTHER" id="PTHR39193:SF1">
    <property type="entry name" value="5-DEOXY-GLUCURONATE ISOMERASE"/>
    <property type="match status" value="1"/>
</dbReference>
<organism evidence="2 3">
    <name type="scientific">Actinocatenispora rupis</name>
    <dbReference type="NCBI Taxonomy" id="519421"/>
    <lineage>
        <taxon>Bacteria</taxon>
        <taxon>Bacillati</taxon>
        <taxon>Actinomycetota</taxon>
        <taxon>Actinomycetes</taxon>
        <taxon>Micromonosporales</taxon>
        <taxon>Micromonosporaceae</taxon>
        <taxon>Actinocatenispora</taxon>
    </lineage>
</organism>
<dbReference type="EMBL" id="BOMB01000035">
    <property type="protein sequence ID" value="GID14980.1"/>
    <property type="molecule type" value="Genomic_DNA"/>
</dbReference>
<proteinExistence type="predicted"/>
<dbReference type="InterPro" id="IPR014710">
    <property type="entry name" value="RmlC-like_jellyroll"/>
</dbReference>
<comment type="caution">
    <text evidence="2">The sequence shown here is derived from an EMBL/GenBank/DDBJ whole genome shotgun (WGS) entry which is preliminary data.</text>
</comment>
<dbReference type="Pfam" id="PF04962">
    <property type="entry name" value="KduI"/>
    <property type="match status" value="1"/>
</dbReference>
<dbReference type="InterPro" id="IPR011051">
    <property type="entry name" value="RmlC_Cupin_sf"/>
</dbReference>
<evidence type="ECO:0000313" key="2">
    <source>
        <dbReference type="EMBL" id="GID14980.1"/>
    </source>
</evidence>
<dbReference type="Gene3D" id="2.60.120.10">
    <property type="entry name" value="Jelly Rolls"/>
    <property type="match status" value="2"/>
</dbReference>
<dbReference type="PANTHER" id="PTHR39193">
    <property type="entry name" value="5-DEOXY-GLUCURONATE ISOMERASE"/>
    <property type="match status" value="1"/>
</dbReference>
<dbReference type="Proteomes" id="UP000612808">
    <property type="component" value="Unassembled WGS sequence"/>
</dbReference>
<dbReference type="SUPFAM" id="SSF51182">
    <property type="entry name" value="RmlC-like cupins"/>
    <property type="match status" value="1"/>
</dbReference>
<sequence length="281" mass="29803">MEHHQPAGSTAASPWTVRTGLGYAELSVLELPPGGAHTVATGEREMLLVPLAGSAEVACGGEAHTLAGRAGVFDALTDFSYLPRRSEATITSARGGRFALPAAPATADLPFRYQGAGDVAVELRGAGACSRQVNNLAAAGGFGCDRLIVVEVLTPDGNWSSYPPHKHDEHTAAESELEEVYYFEIGGDGVGYHRVYGTPERPIDVLAEVRTGDVVLVPHGWHGPSIAAPGYPMYYLNVMAGPHPERAWRITDDPAYAWIRGRWADESTDPRLPMTGGGTCG</sequence>
<evidence type="ECO:0000313" key="3">
    <source>
        <dbReference type="Proteomes" id="UP000612808"/>
    </source>
</evidence>
<dbReference type="GO" id="GO:0019310">
    <property type="term" value="P:inositol catabolic process"/>
    <property type="evidence" value="ECO:0007669"/>
    <property type="project" value="InterPro"/>
</dbReference>
<name>A0A8J3JAQ0_9ACTN</name>
<dbReference type="AlphaFoldDB" id="A0A8J3JAQ0"/>
<accession>A0A8J3JAQ0</accession>
<evidence type="ECO:0000256" key="1">
    <source>
        <dbReference type="ARBA" id="ARBA00023235"/>
    </source>
</evidence>
<reference evidence="2" key="1">
    <citation type="submission" date="2021-01" db="EMBL/GenBank/DDBJ databases">
        <title>Whole genome shotgun sequence of Actinocatenispora rupis NBRC 107355.</title>
        <authorList>
            <person name="Komaki H."/>
            <person name="Tamura T."/>
        </authorList>
    </citation>
    <scope>NUCLEOTIDE SEQUENCE</scope>
    <source>
        <strain evidence="2">NBRC 107355</strain>
    </source>
</reference>
<dbReference type="InterPro" id="IPR021120">
    <property type="entry name" value="KduI/IolB_isomerase"/>
</dbReference>
<keyword evidence="3" id="KW-1185">Reference proteome</keyword>
<dbReference type="RefSeq" id="WP_203663035.1">
    <property type="nucleotide sequence ID" value="NZ_BAAAZM010000012.1"/>
</dbReference>
<dbReference type="NCBIfam" id="TIGR04378">
    <property type="entry name" value="myo_inos_iolB"/>
    <property type="match status" value="1"/>
</dbReference>